<dbReference type="EMBL" id="OJIN01000039">
    <property type="protein sequence ID" value="SPD72403.1"/>
    <property type="molecule type" value="Genomic_DNA"/>
</dbReference>
<name>A0A445MSI0_9BACT</name>
<gene>
    <name evidence="1" type="ORF">PITCH_A1330016</name>
</gene>
<proteinExistence type="predicted"/>
<sequence length="87" mass="10140">MRKVWSPEKATCIQFTQFGSYCYTCYQNLITIDPAKKTEDHRCPVKLGQIDSIYLKIHEYPRFYCGIDLKSKAKVSPNNISKLSMKK</sequence>
<protein>
    <submittedName>
        <fullName evidence="1">Uncharacterized protein</fullName>
    </submittedName>
</protein>
<evidence type="ECO:0000313" key="1">
    <source>
        <dbReference type="EMBL" id="SPD72403.1"/>
    </source>
</evidence>
<organism evidence="1">
    <name type="scientific">uncultured Desulfobacterium sp</name>
    <dbReference type="NCBI Taxonomy" id="201089"/>
    <lineage>
        <taxon>Bacteria</taxon>
        <taxon>Pseudomonadati</taxon>
        <taxon>Thermodesulfobacteriota</taxon>
        <taxon>Desulfobacteria</taxon>
        <taxon>Desulfobacterales</taxon>
        <taxon>Desulfobacteriaceae</taxon>
        <taxon>Desulfobacterium</taxon>
        <taxon>environmental samples</taxon>
    </lineage>
</organism>
<reference evidence="1" key="1">
    <citation type="submission" date="2018-01" db="EMBL/GenBank/DDBJ databases">
        <authorList>
            <person name="Regsiter A."/>
            <person name="William W."/>
        </authorList>
    </citation>
    <scope>NUCLEOTIDE SEQUENCE</scope>
    <source>
        <strain evidence="1">TRIP AH-1</strain>
    </source>
</reference>
<dbReference type="AlphaFoldDB" id="A0A445MSI0"/>
<accession>A0A445MSI0</accession>